<reference evidence="1" key="2">
    <citation type="submission" date="2015-03" db="EMBL/GenBank/DDBJ databases">
        <authorList>
            <person name="Chow C.-E.T."/>
            <person name="Winget D.M."/>
            <person name="White R.A.III."/>
            <person name="Hallam S.J."/>
            <person name="Suttle C.A."/>
        </authorList>
    </citation>
    <scope>NUCLEOTIDE SEQUENCE</scope>
    <source>
        <strain evidence="1">Anoxic2_3</strain>
    </source>
</reference>
<reference evidence="1" key="1">
    <citation type="journal article" date="2015" name="Front. Microbiol.">
        <title>Combining genomic sequencing methods to explore viral diversity and reveal potential virus-host interactions.</title>
        <authorList>
            <person name="Chow C.E."/>
            <person name="Winget D.M."/>
            <person name="White R.A.III."/>
            <person name="Hallam S.J."/>
            <person name="Suttle C.A."/>
        </authorList>
    </citation>
    <scope>NUCLEOTIDE SEQUENCE</scope>
    <source>
        <strain evidence="1">Anoxic2_3</strain>
    </source>
</reference>
<name>A0A0F7L4K1_9VIRU</name>
<accession>A0A0F7L4K1</accession>
<dbReference type="EMBL" id="KR029587">
    <property type="protein sequence ID" value="AKH46895.1"/>
    <property type="molecule type" value="Genomic_DNA"/>
</dbReference>
<organism evidence="1">
    <name type="scientific">uncultured marine virus</name>
    <dbReference type="NCBI Taxonomy" id="186617"/>
    <lineage>
        <taxon>Viruses</taxon>
        <taxon>environmental samples</taxon>
    </lineage>
</organism>
<sequence length="72" mass="7985">MHRRFQKGLTRRAADRLAIPVVGVSPRPTQGQAQTLLTLHSATSLKKFRSQSAGSTTWRRRLSLTVRDGLSA</sequence>
<proteinExistence type="predicted"/>
<protein>
    <submittedName>
        <fullName evidence="1">Phage-like protein</fullName>
    </submittedName>
</protein>
<evidence type="ECO:0000313" key="1">
    <source>
        <dbReference type="EMBL" id="AKH46895.1"/>
    </source>
</evidence>